<dbReference type="InterPro" id="IPR004827">
    <property type="entry name" value="bZIP"/>
</dbReference>
<proteinExistence type="predicted"/>
<dbReference type="InterPro" id="IPR046347">
    <property type="entry name" value="bZIP_sf"/>
</dbReference>
<dbReference type="PRINTS" id="PR00041">
    <property type="entry name" value="LEUZIPPRCREB"/>
</dbReference>
<evidence type="ECO:0000313" key="4">
    <source>
        <dbReference type="EMBL" id="GBG25749.1"/>
    </source>
</evidence>
<dbReference type="Gene3D" id="1.20.5.170">
    <property type="match status" value="1"/>
</dbReference>
<dbReference type="Pfam" id="PF00170">
    <property type="entry name" value="bZIP_1"/>
    <property type="match status" value="1"/>
</dbReference>
<dbReference type="GO" id="GO:0003700">
    <property type="term" value="F:DNA-binding transcription factor activity"/>
    <property type="evidence" value="ECO:0007669"/>
    <property type="project" value="InterPro"/>
</dbReference>
<keyword evidence="5" id="KW-1185">Reference proteome</keyword>
<feature type="coiled-coil region" evidence="1">
    <location>
        <begin position="100"/>
        <end position="167"/>
    </location>
</feature>
<feature type="domain" description="BZIP" evidence="3">
    <location>
        <begin position="82"/>
        <end position="135"/>
    </location>
</feature>
<dbReference type="SMART" id="SM00338">
    <property type="entry name" value="BRLZ"/>
    <property type="match status" value="1"/>
</dbReference>
<evidence type="ECO:0000256" key="1">
    <source>
        <dbReference type="SAM" id="Coils"/>
    </source>
</evidence>
<organism evidence="4 5">
    <name type="scientific">Hondaea fermentalgiana</name>
    <dbReference type="NCBI Taxonomy" id="2315210"/>
    <lineage>
        <taxon>Eukaryota</taxon>
        <taxon>Sar</taxon>
        <taxon>Stramenopiles</taxon>
        <taxon>Bigyra</taxon>
        <taxon>Labyrinthulomycetes</taxon>
        <taxon>Thraustochytrida</taxon>
        <taxon>Thraustochytriidae</taxon>
        <taxon>Hondaea</taxon>
    </lineage>
</organism>
<evidence type="ECO:0000313" key="5">
    <source>
        <dbReference type="Proteomes" id="UP000241890"/>
    </source>
</evidence>
<name>A0A2R5G5Y5_9STRA</name>
<feature type="region of interest" description="Disordered" evidence="2">
    <location>
        <begin position="334"/>
        <end position="360"/>
    </location>
</feature>
<dbReference type="PROSITE" id="PS50217">
    <property type="entry name" value="BZIP"/>
    <property type="match status" value="1"/>
</dbReference>
<keyword evidence="1" id="KW-0175">Coiled coil</keyword>
<dbReference type="Proteomes" id="UP000241890">
    <property type="component" value="Unassembled WGS sequence"/>
</dbReference>
<dbReference type="AlphaFoldDB" id="A0A2R5G5Y5"/>
<accession>A0A2R5G5Y5</accession>
<sequence length="360" mass="41655">MAHRQVAQEYAAMAPGPANVGGAFMAPAPVTGTGMPSMAGMPGSDDSLDIFDMKMEGYDSVFLNDGLDEIDQDQSLTADERQKKREERLERNREIARNCRKRKRERVEALVEEVTSLRETNRKLELQLKMLMNKLGEATSGRGNRGKVDEERRLNEVTSMNQMLEQKCSDEDVLRRLQHYTEIYSDCGEERKKLVKVHINQLEQLLLPTQISKMLLWILKQDEEFYSDENPNSMWSVLCKELQIDEKQKSELKAQRGQLGTQNASMKRCLLSLQKFEKDVERNMYNRQAQMDKILKIITPKQIVKFLQWVEDNQACVHMLDGLWTFNKKRQDEIMQEISKPPPQSPFQDEGSPRPKAQAQ</sequence>
<reference evidence="4 5" key="1">
    <citation type="submission" date="2017-12" db="EMBL/GenBank/DDBJ databases">
        <title>Sequencing, de novo assembly and annotation of complete genome of a new Thraustochytrid species, strain FCC1311.</title>
        <authorList>
            <person name="Sedici K."/>
            <person name="Godart F."/>
            <person name="Aiese Cigliano R."/>
            <person name="Sanseverino W."/>
            <person name="Barakat M."/>
            <person name="Ortet P."/>
            <person name="Marechal E."/>
            <person name="Cagnac O."/>
            <person name="Amato A."/>
        </authorList>
    </citation>
    <scope>NUCLEOTIDE SEQUENCE [LARGE SCALE GENOMIC DNA]</scope>
</reference>
<dbReference type="InParanoid" id="A0A2R5G5Y5"/>
<gene>
    <name evidence="4" type="ORF">FCC1311_019682</name>
</gene>
<dbReference type="SUPFAM" id="SSF57959">
    <property type="entry name" value="Leucine zipper domain"/>
    <property type="match status" value="1"/>
</dbReference>
<comment type="caution">
    <text evidence="4">The sequence shown here is derived from an EMBL/GenBank/DDBJ whole genome shotgun (WGS) entry which is preliminary data.</text>
</comment>
<evidence type="ECO:0000256" key="2">
    <source>
        <dbReference type="SAM" id="MobiDB-lite"/>
    </source>
</evidence>
<evidence type="ECO:0000259" key="3">
    <source>
        <dbReference type="PROSITE" id="PS50217"/>
    </source>
</evidence>
<dbReference type="OrthoDB" id="204285at2759"/>
<protein>
    <recommendedName>
        <fullName evidence="3">BZIP domain-containing protein</fullName>
    </recommendedName>
</protein>
<dbReference type="EMBL" id="BEYU01000015">
    <property type="protein sequence ID" value="GBG25749.1"/>
    <property type="molecule type" value="Genomic_DNA"/>
</dbReference>